<evidence type="ECO:0000313" key="2">
    <source>
        <dbReference type="EMBL" id="NOU60045.1"/>
    </source>
</evidence>
<dbReference type="SMART" id="SM00882">
    <property type="entry name" value="CoA_trans"/>
    <property type="match status" value="1"/>
</dbReference>
<dbReference type="InterPro" id="IPR012792">
    <property type="entry name" value="3-oxoacid_CoA-transf_A"/>
</dbReference>
<proteinExistence type="predicted"/>
<dbReference type="EMBL" id="RZNH01000013">
    <property type="protein sequence ID" value="NOU60045.1"/>
    <property type="molecule type" value="Genomic_DNA"/>
</dbReference>
<evidence type="ECO:0000313" key="3">
    <source>
        <dbReference type="Proteomes" id="UP000732105"/>
    </source>
</evidence>
<comment type="caution">
    <text evidence="2">The sequence shown here is derived from an EMBL/GenBank/DDBJ whole genome shotgun (WGS) entry which is preliminary data.</text>
</comment>
<name>A0ABX1WVA5_9BACT</name>
<dbReference type="SUPFAM" id="SSF100950">
    <property type="entry name" value="NagB/RpiA/CoA transferase-like"/>
    <property type="match status" value="1"/>
</dbReference>
<keyword evidence="3" id="KW-1185">Reference proteome</keyword>
<sequence length="215" mass="22705">MNKIISITDAVSKIQDEMTIMIGGFLSVGTANNMVDQLVDAGVKNLTIICNDTAFADKGLGKLIANKQVKKVITSHIGTNPATIEQMNNGEIEVEFSPQGTLAERVRSGGAGLGGVLTPTGLGTIVAEGKDVITVDGKEYLLEKPLRADVALIGASVSDDQGNLIYKGTTQNFNPLMATAADLVIVEAQEMVKVGELSPEQIKTPSIFVDYIVNN</sequence>
<dbReference type="Proteomes" id="UP000732105">
    <property type="component" value="Unassembled WGS sequence"/>
</dbReference>
<dbReference type="InterPro" id="IPR037171">
    <property type="entry name" value="NagB/RpiA_transferase-like"/>
</dbReference>
<dbReference type="Gene3D" id="3.40.1080.10">
    <property type="entry name" value="Glutaconate Coenzyme A-transferase"/>
    <property type="match status" value="1"/>
</dbReference>
<organism evidence="2 3">
    <name type="scientific">Marinifilum caeruleilacunae</name>
    <dbReference type="NCBI Taxonomy" id="2499076"/>
    <lineage>
        <taxon>Bacteria</taxon>
        <taxon>Pseudomonadati</taxon>
        <taxon>Bacteroidota</taxon>
        <taxon>Bacteroidia</taxon>
        <taxon>Marinilabiliales</taxon>
        <taxon>Marinifilaceae</taxon>
    </lineage>
</organism>
<protein>
    <submittedName>
        <fullName evidence="2">3-oxoacid CoA-transferase subunit A</fullName>
    </submittedName>
</protein>
<dbReference type="RefSeq" id="WP_171595324.1">
    <property type="nucleotide sequence ID" value="NZ_RZNH01000013.1"/>
</dbReference>
<dbReference type="InterPro" id="IPR004165">
    <property type="entry name" value="CoA_trans_fam_I"/>
</dbReference>
<dbReference type="Pfam" id="PF01144">
    <property type="entry name" value="CoA_trans"/>
    <property type="match status" value="1"/>
</dbReference>
<dbReference type="PANTHER" id="PTHR13707">
    <property type="entry name" value="KETOACID-COENZYME A TRANSFERASE"/>
    <property type="match status" value="1"/>
</dbReference>
<dbReference type="NCBIfam" id="TIGR02429">
    <property type="entry name" value="pcaI_scoA_fam"/>
    <property type="match status" value="1"/>
</dbReference>
<evidence type="ECO:0000256" key="1">
    <source>
        <dbReference type="ARBA" id="ARBA00022679"/>
    </source>
</evidence>
<accession>A0ABX1WVA5</accession>
<gene>
    <name evidence="2" type="ORF">ELS83_09430</name>
</gene>
<dbReference type="PANTHER" id="PTHR13707:SF60">
    <property type="entry name" value="ACETATE COA-TRANSFERASE SUBUNIT ALPHA"/>
    <property type="match status" value="1"/>
</dbReference>
<keyword evidence="1" id="KW-0808">Transferase</keyword>
<reference evidence="2 3" key="1">
    <citation type="submission" date="2018-12" db="EMBL/GenBank/DDBJ databases">
        <title>Marinifilum JC070 sp. nov., a marine bacterium isolated from Yongle Blue Hole in the South China Sea.</title>
        <authorList>
            <person name="Fu T."/>
        </authorList>
    </citation>
    <scope>NUCLEOTIDE SEQUENCE [LARGE SCALE GENOMIC DNA]</scope>
    <source>
        <strain evidence="2 3">JC070</strain>
    </source>
</reference>